<sequence>MDSINNQEQLKLLLIQYFTNQNRDDIVKLLQQTELKTTDSDLEVLLQLSKIAGGDQLIQNRIRKPLQQEQQQNQQNMINLFPVIYKRGRFTVPKYKINICNDSKCLSMQIISLVDPSLSFSVLQNNRFDPHYNKQSIPNAKRIESLSKNSLYYAWQRMEHPHSDYAVQESGWTRRQIHTTPLSDITPKDFEIFSAPFESLNKKWSKTQLKVFLLIKRICLNALSMNEQDTKAAFQPFNTFITSTQTGFTLDLGQVILSAAQLTPQNLEVLMKQVQTVPLTLSQPPEPVIIPQVNQNLSQPEDGSQLVDSPDNQENANELMNSIDQELQKAVEDSLKNIDDYFPNATEEEKEFLKQVYMQKMNQSELDQLRNSQPEYEHSSLSSVDEPQFFEEKNETEIVQLSGEMFVQNVLAQVESAPSGYLIQIKFSEQKTLATVPLLPVLSYVDFSSLPCDLKVQSNDTVKTIQSKLQRLQNKQFLEQLYDETNDSCLTQIVPSTCDSEPLLSLLKEQTLITNNLKVYTDGIRTGGVQVVQVEENEDVDEDENIFVIGEEVLGKYQVLRNCGNATFSSCYAVKEKSNGKEVCLKVIKNEKEFLDQALDEIRLLQFVKEMGGEQFNMITIVDAFYYREHLMIVFPLLGEDLYTHQHNRAQQKLPNDYSLQVIKEISKQQLNALNFLHSLAIVHLDIKPENILTQKGFVGGLTAPKSTLIDLGSSSFIFDKIHQYIQSRSYRAPEIMLGCCYDQRADIWSIGGVLAEMLTQKVLFPNHSVGTMMSRMTSFFGPFSTELILSGRAAQKYITAGLCAYEQDYLIIPENNVFEFWLFDEINNLSDEELLFSDYLRQMMRIDWLQRPTAAMLLQHPFNE</sequence>
<name>A0AA86RJW4_9EUKA</name>
<proteinExistence type="predicted"/>
<evidence type="ECO:0000259" key="6">
    <source>
        <dbReference type="PROSITE" id="PS50011"/>
    </source>
</evidence>
<reference evidence="7" key="1">
    <citation type="submission" date="2023-06" db="EMBL/GenBank/DDBJ databases">
        <authorList>
            <person name="Kurt Z."/>
        </authorList>
    </citation>
    <scope>NUCLEOTIDE SEQUENCE</scope>
</reference>
<organism evidence="7">
    <name type="scientific">Hexamita inflata</name>
    <dbReference type="NCBI Taxonomy" id="28002"/>
    <lineage>
        <taxon>Eukaryota</taxon>
        <taxon>Metamonada</taxon>
        <taxon>Diplomonadida</taxon>
        <taxon>Hexamitidae</taxon>
        <taxon>Hexamitinae</taxon>
        <taxon>Hexamita</taxon>
    </lineage>
</organism>
<evidence type="ECO:0000313" key="9">
    <source>
        <dbReference type="Proteomes" id="UP001642409"/>
    </source>
</evidence>
<keyword evidence="9" id="KW-1185">Reference proteome</keyword>
<dbReference type="GO" id="GO:0005524">
    <property type="term" value="F:ATP binding"/>
    <property type="evidence" value="ECO:0007669"/>
    <property type="project" value="UniProtKB-KW"/>
</dbReference>
<gene>
    <name evidence="8" type="ORF">HINF_LOCUS17173</name>
    <name evidence="7" type="ORF">HINF_LOCUS63838</name>
</gene>
<evidence type="ECO:0000313" key="7">
    <source>
        <dbReference type="EMBL" id="CAI9976193.1"/>
    </source>
</evidence>
<dbReference type="Gene3D" id="3.30.200.20">
    <property type="entry name" value="Phosphorylase Kinase, domain 1"/>
    <property type="match status" value="1"/>
</dbReference>
<comment type="caution">
    <text evidence="7">The sequence shown here is derived from an EMBL/GenBank/DDBJ whole genome shotgun (WGS) entry which is preliminary data.</text>
</comment>
<evidence type="ECO:0000313" key="8">
    <source>
        <dbReference type="EMBL" id="CAL6001055.1"/>
    </source>
</evidence>
<keyword evidence="1" id="KW-0723">Serine/threonine-protein kinase</keyword>
<dbReference type="Pfam" id="PF00069">
    <property type="entry name" value="Pkinase"/>
    <property type="match status" value="1"/>
</dbReference>
<dbReference type="Proteomes" id="UP001642409">
    <property type="component" value="Unassembled WGS sequence"/>
</dbReference>
<evidence type="ECO:0000256" key="1">
    <source>
        <dbReference type="ARBA" id="ARBA00022527"/>
    </source>
</evidence>
<dbReference type="AlphaFoldDB" id="A0AA86RJW4"/>
<dbReference type="PROSITE" id="PS00108">
    <property type="entry name" value="PROTEIN_KINASE_ST"/>
    <property type="match status" value="1"/>
</dbReference>
<dbReference type="InterPro" id="IPR008271">
    <property type="entry name" value="Ser/Thr_kinase_AS"/>
</dbReference>
<dbReference type="EMBL" id="CATOUU010001173">
    <property type="protein sequence ID" value="CAI9976193.1"/>
    <property type="molecule type" value="Genomic_DNA"/>
</dbReference>
<dbReference type="EMBL" id="CAXDID020000043">
    <property type="protein sequence ID" value="CAL6001055.1"/>
    <property type="molecule type" value="Genomic_DNA"/>
</dbReference>
<keyword evidence="2" id="KW-0808">Transferase</keyword>
<keyword evidence="4 8" id="KW-0418">Kinase</keyword>
<dbReference type="PANTHER" id="PTHR24058">
    <property type="entry name" value="DUAL SPECIFICITY PROTEIN KINASE"/>
    <property type="match status" value="1"/>
</dbReference>
<dbReference type="InterPro" id="IPR050494">
    <property type="entry name" value="Ser_Thr_dual-spec_kinase"/>
</dbReference>
<keyword evidence="3" id="KW-0547">Nucleotide-binding</keyword>
<feature type="domain" description="Protein kinase" evidence="6">
    <location>
        <begin position="557"/>
        <end position="864"/>
    </location>
</feature>
<keyword evidence="5" id="KW-0067">ATP-binding</keyword>
<dbReference type="Gene3D" id="1.10.510.10">
    <property type="entry name" value="Transferase(Phosphotransferase) domain 1"/>
    <property type="match status" value="1"/>
</dbReference>
<dbReference type="PANTHER" id="PTHR24058:SF124">
    <property type="entry name" value="PROTEIN KINASE SUPERFAMILY PROTEIN"/>
    <property type="match status" value="1"/>
</dbReference>
<evidence type="ECO:0000256" key="3">
    <source>
        <dbReference type="ARBA" id="ARBA00022741"/>
    </source>
</evidence>
<dbReference type="InterPro" id="IPR011009">
    <property type="entry name" value="Kinase-like_dom_sf"/>
</dbReference>
<accession>A0AA86RJW4</accession>
<evidence type="ECO:0000256" key="4">
    <source>
        <dbReference type="ARBA" id="ARBA00022777"/>
    </source>
</evidence>
<dbReference type="PROSITE" id="PS50011">
    <property type="entry name" value="PROTEIN_KINASE_DOM"/>
    <property type="match status" value="1"/>
</dbReference>
<dbReference type="GO" id="GO:0004674">
    <property type="term" value="F:protein serine/threonine kinase activity"/>
    <property type="evidence" value="ECO:0007669"/>
    <property type="project" value="UniProtKB-KW"/>
</dbReference>
<evidence type="ECO:0000256" key="2">
    <source>
        <dbReference type="ARBA" id="ARBA00022679"/>
    </source>
</evidence>
<dbReference type="SMART" id="SM00220">
    <property type="entry name" value="S_TKc"/>
    <property type="match status" value="1"/>
</dbReference>
<evidence type="ECO:0000256" key="5">
    <source>
        <dbReference type="ARBA" id="ARBA00022840"/>
    </source>
</evidence>
<dbReference type="SUPFAM" id="SSF56112">
    <property type="entry name" value="Protein kinase-like (PK-like)"/>
    <property type="match status" value="1"/>
</dbReference>
<dbReference type="InterPro" id="IPR000719">
    <property type="entry name" value="Prot_kinase_dom"/>
</dbReference>
<reference evidence="8 9" key="2">
    <citation type="submission" date="2024-07" db="EMBL/GenBank/DDBJ databases">
        <authorList>
            <person name="Akdeniz Z."/>
        </authorList>
    </citation>
    <scope>NUCLEOTIDE SEQUENCE [LARGE SCALE GENOMIC DNA]</scope>
</reference>
<protein>
    <submittedName>
        <fullName evidence="7">CMGC DYRK</fullName>
    </submittedName>
    <submittedName>
        <fullName evidence="8">Kinase</fullName>
    </submittedName>
</protein>